<reference evidence="2 3" key="1">
    <citation type="submission" date="2020-02" db="EMBL/GenBank/DDBJ databases">
        <authorList>
            <person name="Ferguson B K."/>
        </authorList>
    </citation>
    <scope>NUCLEOTIDE SEQUENCE [LARGE SCALE GENOMIC DNA]</scope>
</reference>
<gene>
    <name evidence="2" type="ORF">NTEN_LOCUS1362</name>
</gene>
<evidence type="ECO:0000256" key="1">
    <source>
        <dbReference type="SAM" id="MobiDB-lite"/>
    </source>
</evidence>
<dbReference type="AlphaFoldDB" id="A0A6H5FY88"/>
<feature type="compositionally biased region" description="Basic and acidic residues" evidence="1">
    <location>
        <begin position="153"/>
        <end position="169"/>
    </location>
</feature>
<proteinExistence type="predicted"/>
<dbReference type="EMBL" id="CADCXU010001997">
    <property type="protein sequence ID" value="CAA9994546.1"/>
    <property type="molecule type" value="Genomic_DNA"/>
</dbReference>
<keyword evidence="3" id="KW-1185">Reference proteome</keyword>
<evidence type="ECO:0000313" key="2">
    <source>
        <dbReference type="EMBL" id="CAA9994546.1"/>
    </source>
</evidence>
<dbReference type="Proteomes" id="UP000479000">
    <property type="component" value="Unassembled WGS sequence"/>
</dbReference>
<organism evidence="2 3">
    <name type="scientific">Nesidiocoris tenuis</name>
    <dbReference type="NCBI Taxonomy" id="355587"/>
    <lineage>
        <taxon>Eukaryota</taxon>
        <taxon>Metazoa</taxon>
        <taxon>Ecdysozoa</taxon>
        <taxon>Arthropoda</taxon>
        <taxon>Hexapoda</taxon>
        <taxon>Insecta</taxon>
        <taxon>Pterygota</taxon>
        <taxon>Neoptera</taxon>
        <taxon>Paraneoptera</taxon>
        <taxon>Hemiptera</taxon>
        <taxon>Heteroptera</taxon>
        <taxon>Panheteroptera</taxon>
        <taxon>Cimicomorpha</taxon>
        <taxon>Miridae</taxon>
        <taxon>Dicyphina</taxon>
        <taxon>Nesidiocoris</taxon>
    </lineage>
</organism>
<protein>
    <submittedName>
        <fullName evidence="2">Uncharacterized protein</fullName>
    </submittedName>
</protein>
<evidence type="ECO:0000313" key="3">
    <source>
        <dbReference type="Proteomes" id="UP000479000"/>
    </source>
</evidence>
<sequence>MEVIRFDKKAKCMGYAFLPAERLGRYGIGATVIIGQAFNGPVSSAQRVTLNGPFYRHPELTSCRFTVSRLLRALSRGSTLPGRSPIQAFNALFADLQSEGDSEFQCPKTVQWNGTDLKTSLILSYSLFGEKVFTVDGGRRTGDGGRQTGDGGRQARDVGRRTVDKGRRTDGRWTRELGRWTRKVGRRTLDKGRRTDGHQTVDKGRRTDGVFGCLDKVDFSEYRNQVFYRTRITSSVNGMEREER</sequence>
<feature type="region of interest" description="Disordered" evidence="1">
    <location>
        <begin position="138"/>
        <end position="169"/>
    </location>
</feature>
<name>A0A6H5FY88_9HEMI</name>
<accession>A0A6H5FY88</accession>